<evidence type="ECO:0000313" key="2">
    <source>
        <dbReference type="Proteomes" id="UP001396334"/>
    </source>
</evidence>
<gene>
    <name evidence="1" type="ORF">V6N11_034369</name>
</gene>
<accession>A0ABR2NAU9</accession>
<name>A0ABR2NAU9_9ROSI</name>
<reference evidence="1 2" key="1">
    <citation type="journal article" date="2024" name="G3 (Bethesda)">
        <title>Genome assembly of Hibiscus sabdariffa L. provides insights into metabolisms of medicinal natural products.</title>
        <authorList>
            <person name="Kim T."/>
        </authorList>
    </citation>
    <scope>NUCLEOTIDE SEQUENCE [LARGE SCALE GENOMIC DNA]</scope>
    <source>
        <strain evidence="1">TK-2024</strain>
        <tissue evidence="1">Old leaves</tissue>
    </source>
</reference>
<protein>
    <submittedName>
        <fullName evidence="1">Uncharacterized protein</fullName>
    </submittedName>
</protein>
<organism evidence="1 2">
    <name type="scientific">Hibiscus sabdariffa</name>
    <name type="common">roselle</name>
    <dbReference type="NCBI Taxonomy" id="183260"/>
    <lineage>
        <taxon>Eukaryota</taxon>
        <taxon>Viridiplantae</taxon>
        <taxon>Streptophyta</taxon>
        <taxon>Embryophyta</taxon>
        <taxon>Tracheophyta</taxon>
        <taxon>Spermatophyta</taxon>
        <taxon>Magnoliopsida</taxon>
        <taxon>eudicotyledons</taxon>
        <taxon>Gunneridae</taxon>
        <taxon>Pentapetalae</taxon>
        <taxon>rosids</taxon>
        <taxon>malvids</taxon>
        <taxon>Malvales</taxon>
        <taxon>Malvaceae</taxon>
        <taxon>Malvoideae</taxon>
        <taxon>Hibiscus</taxon>
    </lineage>
</organism>
<evidence type="ECO:0000313" key="1">
    <source>
        <dbReference type="EMBL" id="KAK8973271.1"/>
    </source>
</evidence>
<dbReference type="Proteomes" id="UP001396334">
    <property type="component" value="Unassembled WGS sequence"/>
</dbReference>
<proteinExistence type="predicted"/>
<keyword evidence="2" id="KW-1185">Reference proteome</keyword>
<sequence>MHGSCWVLRSPVPRDAGCADWCSWVAGGAAGAKAGLQLLDAGCSLQLQGVTMIIEKANPFYFIVRLQAKTQTKKPNHPFEIINFFFQHKRIIIRFDVQMSGKESICYTSLKDLLPPPPAAGINSPTLNRFRLQEVPMKSEFVKEGCFSWLHQLLWRNIKEALWKSTEEVYDQGFK</sequence>
<dbReference type="EMBL" id="JBBPBN010000188">
    <property type="protein sequence ID" value="KAK8973271.1"/>
    <property type="molecule type" value="Genomic_DNA"/>
</dbReference>
<comment type="caution">
    <text evidence="1">The sequence shown here is derived from an EMBL/GenBank/DDBJ whole genome shotgun (WGS) entry which is preliminary data.</text>
</comment>